<evidence type="ECO:0000313" key="2">
    <source>
        <dbReference type="Proteomes" id="UP000283895"/>
    </source>
</evidence>
<protein>
    <submittedName>
        <fullName evidence="1">Uncharacterized protein</fullName>
    </submittedName>
</protein>
<dbReference type="EMBL" id="LKEA01000057">
    <property type="protein sequence ID" value="ROV91222.1"/>
    <property type="molecule type" value="Genomic_DNA"/>
</dbReference>
<dbReference type="SUPFAM" id="SSF81383">
    <property type="entry name" value="F-box domain"/>
    <property type="match status" value="1"/>
</dbReference>
<gene>
    <name evidence="1" type="ORF">VMCG_09364</name>
</gene>
<dbReference type="AlphaFoldDB" id="A0A423VJU4"/>
<comment type="caution">
    <text evidence="1">The sequence shown here is derived from an EMBL/GenBank/DDBJ whole genome shotgun (WGS) entry which is preliminary data.</text>
</comment>
<dbReference type="SUPFAM" id="SSF52047">
    <property type="entry name" value="RNI-like"/>
    <property type="match status" value="1"/>
</dbReference>
<accession>A0A423VJU4</accession>
<organism evidence="1 2">
    <name type="scientific">Cytospora schulzeri</name>
    <dbReference type="NCBI Taxonomy" id="448051"/>
    <lineage>
        <taxon>Eukaryota</taxon>
        <taxon>Fungi</taxon>
        <taxon>Dikarya</taxon>
        <taxon>Ascomycota</taxon>
        <taxon>Pezizomycotina</taxon>
        <taxon>Sordariomycetes</taxon>
        <taxon>Sordariomycetidae</taxon>
        <taxon>Diaporthales</taxon>
        <taxon>Cytosporaceae</taxon>
        <taxon>Cytospora</taxon>
    </lineage>
</organism>
<dbReference type="InterPro" id="IPR036047">
    <property type="entry name" value="F-box-like_dom_sf"/>
</dbReference>
<dbReference type="Proteomes" id="UP000283895">
    <property type="component" value="Unassembled WGS sequence"/>
</dbReference>
<name>A0A423VJU4_9PEZI</name>
<reference evidence="1 2" key="1">
    <citation type="submission" date="2015-09" db="EMBL/GenBank/DDBJ databases">
        <title>Host preference determinants of Valsa canker pathogens revealed by comparative genomics.</title>
        <authorList>
            <person name="Yin Z."/>
            <person name="Huang L."/>
        </authorList>
    </citation>
    <scope>NUCLEOTIDE SEQUENCE [LARGE SCALE GENOMIC DNA]</scope>
    <source>
        <strain evidence="1 2">03-1</strain>
    </source>
</reference>
<keyword evidence="2" id="KW-1185">Reference proteome</keyword>
<proteinExistence type="predicted"/>
<evidence type="ECO:0000313" key="1">
    <source>
        <dbReference type="EMBL" id="ROV91222.1"/>
    </source>
</evidence>
<dbReference type="Gene3D" id="3.80.10.10">
    <property type="entry name" value="Ribonuclease Inhibitor"/>
    <property type="match status" value="1"/>
</dbReference>
<dbReference type="OrthoDB" id="3886018at2759"/>
<dbReference type="InterPro" id="IPR032675">
    <property type="entry name" value="LRR_dom_sf"/>
</dbReference>
<sequence length="486" mass="54789">MAKDYFQALPNELFGEVLTHLDLPSIQRLRLTSTSYASKCLCPAFIQYYSHQVTDLTPSSIGRLFQVTTHPILGPAIKDLTVDTVFYDPSEVIRSPALPGNQAPDTKVAQEHARLLLANTQRLAWLMSKRHEQRGQFIDDVVVSLAHILEDMGSLSSLRLRCRIVREPCWSDKSVARAAHTNWNALWADCHRLLRIVTLAMTRSKVSVDTLSIFDESFGKVQAIAFTELSTDLTRLDFLTAAGAKIKNLNLSFSTATPVPLSDIIFNHDGSMDHRRARCLSPEIMVTGTPDFFLGIAAFLKLTPELECLDLYLYNTLSGHPAVYDRLFVHISKDVHLPKLRRLTLRGIRAPHDALLFFLRKHPDITELDLREVHISGGTWDTIFKAFQHMPKLSKLHLENLWSGSQHLLNLEPADPSFDDGKRGPGHSYGTKNGVMVHTRDITTEELRQEGGLKFRTVPGRSRGMGSRALVQWMLERVVNYGPPQR</sequence>